<keyword evidence="4 7" id="KW-1133">Transmembrane helix</keyword>
<gene>
    <name evidence="11" type="primary">LOC102386818</name>
</gene>
<dbReference type="InterPro" id="IPR001870">
    <property type="entry name" value="B30.2/SPRY"/>
</dbReference>
<dbReference type="InterPro" id="IPR013783">
    <property type="entry name" value="Ig-like_fold"/>
</dbReference>
<evidence type="ECO:0000313" key="11">
    <source>
        <dbReference type="RefSeq" id="XP_006039238.1"/>
    </source>
</evidence>
<dbReference type="InterPro" id="IPR050143">
    <property type="entry name" value="TRIM/RBCC"/>
</dbReference>
<dbReference type="eggNOG" id="ENOG502QSRZ">
    <property type="taxonomic scope" value="Eukaryota"/>
</dbReference>
<evidence type="ECO:0000256" key="4">
    <source>
        <dbReference type="ARBA" id="ARBA00022989"/>
    </source>
</evidence>
<keyword evidence="2 7" id="KW-0812">Transmembrane</keyword>
<dbReference type="Gene3D" id="2.60.40.10">
    <property type="entry name" value="Immunoglobulins"/>
    <property type="match status" value="1"/>
</dbReference>
<dbReference type="AlphaFoldDB" id="A0A1U7SW68"/>
<dbReference type="SMART" id="SM00449">
    <property type="entry name" value="SPRY"/>
    <property type="match status" value="1"/>
</dbReference>
<reference evidence="11" key="1">
    <citation type="submission" date="2025-08" db="UniProtKB">
        <authorList>
            <consortium name="RefSeq"/>
        </authorList>
    </citation>
    <scope>IDENTIFICATION</scope>
</reference>
<name>A0A1U7SW68_ALLSI</name>
<keyword evidence="6" id="KW-0393">Immunoglobulin domain</keyword>
<evidence type="ECO:0000256" key="5">
    <source>
        <dbReference type="ARBA" id="ARBA00023136"/>
    </source>
</evidence>
<dbReference type="Pfam" id="PF22705">
    <property type="entry name" value="C2-set_3"/>
    <property type="match status" value="1"/>
</dbReference>
<comment type="subcellular location">
    <subcellularLocation>
        <location evidence="1">Membrane</location>
        <topology evidence="1">Single-pass type I membrane protein</topology>
    </subcellularLocation>
</comment>
<dbReference type="InParanoid" id="A0A1U7SW68"/>
<dbReference type="Gene3D" id="2.60.120.920">
    <property type="match status" value="1"/>
</dbReference>
<dbReference type="InterPro" id="IPR043136">
    <property type="entry name" value="B30.2/SPRY_sf"/>
</dbReference>
<dbReference type="InterPro" id="IPR053896">
    <property type="entry name" value="BTN3A2-like_Ig-C"/>
</dbReference>
<evidence type="ECO:0000313" key="10">
    <source>
        <dbReference type="Proteomes" id="UP000189705"/>
    </source>
</evidence>
<keyword evidence="10" id="KW-1185">Reference proteome</keyword>
<dbReference type="PROSITE" id="PS50835">
    <property type="entry name" value="IG_LIKE"/>
    <property type="match status" value="1"/>
</dbReference>
<dbReference type="Pfam" id="PF00622">
    <property type="entry name" value="SPRY"/>
    <property type="match status" value="1"/>
</dbReference>
<dbReference type="InterPro" id="IPR003879">
    <property type="entry name" value="Butyrophylin_SPRY"/>
</dbReference>
<dbReference type="InterPro" id="IPR013320">
    <property type="entry name" value="ConA-like_dom_sf"/>
</dbReference>
<proteinExistence type="predicted"/>
<evidence type="ECO:0000256" key="3">
    <source>
        <dbReference type="ARBA" id="ARBA00022729"/>
    </source>
</evidence>
<dbReference type="PROSITE" id="PS50188">
    <property type="entry name" value="B302_SPRY"/>
    <property type="match status" value="1"/>
</dbReference>
<feature type="domain" description="B30.2/SPRY" evidence="8">
    <location>
        <begin position="138"/>
        <end position="331"/>
    </location>
</feature>
<feature type="transmembrane region" description="Helical" evidence="7">
    <location>
        <begin position="103"/>
        <end position="125"/>
    </location>
</feature>
<dbReference type="PANTHER" id="PTHR24103">
    <property type="entry name" value="E3 UBIQUITIN-PROTEIN LIGASE TRIM"/>
    <property type="match status" value="1"/>
</dbReference>
<feature type="domain" description="Ig-like" evidence="9">
    <location>
        <begin position="5"/>
        <end position="93"/>
    </location>
</feature>
<evidence type="ECO:0000256" key="6">
    <source>
        <dbReference type="ARBA" id="ARBA00023319"/>
    </source>
</evidence>
<dbReference type="InterPro" id="IPR003877">
    <property type="entry name" value="SPRY_dom"/>
</dbReference>
<keyword evidence="5 7" id="KW-0472">Membrane</keyword>
<dbReference type="OrthoDB" id="9986391at2759"/>
<dbReference type="Proteomes" id="UP000189705">
    <property type="component" value="Unplaced"/>
</dbReference>
<dbReference type="SUPFAM" id="SSF48726">
    <property type="entry name" value="Immunoglobulin"/>
    <property type="match status" value="1"/>
</dbReference>
<dbReference type="RefSeq" id="XP_006039238.1">
    <property type="nucleotide sequence ID" value="XM_006039176.3"/>
</dbReference>
<dbReference type="SUPFAM" id="SSF49899">
    <property type="entry name" value="Concanavalin A-like lectins/glucanases"/>
    <property type="match status" value="1"/>
</dbReference>
<sequence>LGSVPLISVEDYQEGGIRIVCRSAGWFPEPKVIWRDPSGQHLPSLPKTKAQQDNGLFETETAIVIKEYTNSKLSCWIRDKYLSQGKESTIYISDPFFPQMNTLMVTLIFTLVVSLGLFVLTIYLFKLRSDLLRQLGWRRHAICPGLGRTAAPVEEMTVTLDPDTAHPQLVLSEDRGSVKWTGTWQQLPDSAQRFDSECCVLGCERLFSGRHWWEVKVVAGGYWAVGIARESVRRKGWICFGPEQGIWGVQHWGDVFQPLTGPDRTRLSPSSVPSSVRVYLDCAGRQVWFFDADTEAPIFTFSLPSFTGDRIRPFFWLEDTTVQFTFHTAPPMPPCTAAEGGSLSWLL</sequence>
<evidence type="ECO:0000259" key="9">
    <source>
        <dbReference type="PROSITE" id="PS50835"/>
    </source>
</evidence>
<evidence type="ECO:0000256" key="2">
    <source>
        <dbReference type="ARBA" id="ARBA00022692"/>
    </source>
</evidence>
<dbReference type="GO" id="GO:0016020">
    <property type="term" value="C:membrane"/>
    <property type="evidence" value="ECO:0007669"/>
    <property type="project" value="UniProtKB-SubCell"/>
</dbReference>
<dbReference type="CDD" id="cd12888">
    <property type="entry name" value="SPRY_PRY_TRIM7_like"/>
    <property type="match status" value="1"/>
</dbReference>
<dbReference type="InterPro" id="IPR007110">
    <property type="entry name" value="Ig-like_dom"/>
</dbReference>
<dbReference type="KEGG" id="asn:102386818"/>
<organism evidence="10 11">
    <name type="scientific">Alligator sinensis</name>
    <name type="common">Chinese alligator</name>
    <dbReference type="NCBI Taxonomy" id="38654"/>
    <lineage>
        <taxon>Eukaryota</taxon>
        <taxon>Metazoa</taxon>
        <taxon>Chordata</taxon>
        <taxon>Craniata</taxon>
        <taxon>Vertebrata</taxon>
        <taxon>Euteleostomi</taxon>
        <taxon>Archelosauria</taxon>
        <taxon>Archosauria</taxon>
        <taxon>Crocodylia</taxon>
        <taxon>Alligatoridae</taxon>
        <taxon>Alligatorinae</taxon>
        <taxon>Alligator</taxon>
    </lineage>
</organism>
<dbReference type="FunFam" id="2.60.120.920:FF:000004">
    <property type="entry name" value="Butyrophilin subfamily 1 member A1"/>
    <property type="match status" value="1"/>
</dbReference>
<dbReference type="PRINTS" id="PR01407">
    <property type="entry name" value="BUTYPHLNCDUF"/>
</dbReference>
<accession>A0A1U7SW68</accession>
<dbReference type="InterPro" id="IPR036179">
    <property type="entry name" value="Ig-like_dom_sf"/>
</dbReference>
<evidence type="ECO:0000256" key="7">
    <source>
        <dbReference type="SAM" id="Phobius"/>
    </source>
</evidence>
<dbReference type="GeneID" id="102386818"/>
<dbReference type="Pfam" id="PF13765">
    <property type="entry name" value="PRY"/>
    <property type="match status" value="1"/>
</dbReference>
<feature type="non-terminal residue" evidence="11">
    <location>
        <position position="1"/>
    </location>
</feature>
<dbReference type="FunFam" id="2.60.40.10:FF:000088">
    <property type="entry name" value="Butyrophilin subfamily 1 member A1"/>
    <property type="match status" value="1"/>
</dbReference>
<dbReference type="InterPro" id="IPR006574">
    <property type="entry name" value="PRY"/>
</dbReference>
<evidence type="ECO:0000259" key="8">
    <source>
        <dbReference type="PROSITE" id="PS50188"/>
    </source>
</evidence>
<protein>
    <submittedName>
        <fullName evidence="11">Butyrophilin subfamily 1 member A1-like</fullName>
    </submittedName>
</protein>
<keyword evidence="3" id="KW-0732">Signal</keyword>
<evidence type="ECO:0000256" key="1">
    <source>
        <dbReference type="ARBA" id="ARBA00004479"/>
    </source>
</evidence>
<dbReference type="SMART" id="SM00589">
    <property type="entry name" value="PRY"/>
    <property type="match status" value="1"/>
</dbReference>